<keyword evidence="4 9" id="KW-0964">Secreted</keyword>
<dbReference type="FunFam" id="2.60.120.10:FF:000544">
    <property type="entry name" value="Predicted protein"/>
    <property type="match status" value="1"/>
</dbReference>
<evidence type="ECO:0000256" key="1">
    <source>
        <dbReference type="ARBA" id="ARBA00004271"/>
    </source>
</evidence>
<evidence type="ECO:0000256" key="2">
    <source>
        <dbReference type="ARBA" id="ARBA00007456"/>
    </source>
</evidence>
<dbReference type="GO" id="GO:0030145">
    <property type="term" value="F:manganese ion binding"/>
    <property type="evidence" value="ECO:0007669"/>
    <property type="project" value="UniProtKB-UniRule"/>
</dbReference>
<feature type="binding site" evidence="8">
    <location>
        <position position="101"/>
    </location>
    <ligand>
        <name>Mn(2+)</name>
        <dbReference type="ChEBI" id="CHEBI:29035"/>
    </ligand>
</feature>
<feature type="chain" id="PRO_5035962808" description="Germin-like protein" evidence="9">
    <location>
        <begin position="27"/>
        <end position="225"/>
    </location>
</feature>
<dbReference type="EMBL" id="CM026430">
    <property type="protein sequence ID" value="KAG0561588.1"/>
    <property type="molecule type" value="Genomic_DNA"/>
</dbReference>
<dbReference type="PANTHER" id="PTHR31238">
    <property type="entry name" value="GERMIN-LIKE PROTEIN SUBFAMILY 3 MEMBER 3"/>
    <property type="match status" value="1"/>
</dbReference>
<feature type="binding site" evidence="7">
    <location>
        <position position="88"/>
    </location>
    <ligand>
        <name>oxalate</name>
        <dbReference type="ChEBI" id="CHEBI:30623"/>
    </ligand>
</feature>
<feature type="binding site" evidence="8">
    <location>
        <position position="103"/>
    </location>
    <ligand>
        <name>Mn(2+)</name>
        <dbReference type="ChEBI" id="CHEBI:29035"/>
    </ligand>
</feature>
<dbReference type="GO" id="GO:0048046">
    <property type="term" value="C:apoplast"/>
    <property type="evidence" value="ECO:0007669"/>
    <property type="project" value="UniProtKB-SubCell"/>
</dbReference>
<evidence type="ECO:0000256" key="8">
    <source>
        <dbReference type="PIRSR" id="PIRSR601929-2"/>
    </source>
</evidence>
<dbReference type="Proteomes" id="UP000822688">
    <property type="component" value="Chromosome 9"/>
</dbReference>
<gene>
    <name evidence="11" type="ORF">KC19_9G076000</name>
</gene>
<comment type="caution">
    <text evidence="11">The sequence shown here is derived from an EMBL/GenBank/DDBJ whole genome shotgun (WGS) entry which is preliminary data.</text>
</comment>
<dbReference type="InterPro" id="IPR006045">
    <property type="entry name" value="Cupin_1"/>
</dbReference>
<dbReference type="InterPro" id="IPR001929">
    <property type="entry name" value="Germin"/>
</dbReference>
<name>A0A8T0GV73_CERPU</name>
<dbReference type="InterPro" id="IPR014710">
    <property type="entry name" value="RmlC-like_jellyroll"/>
</dbReference>
<dbReference type="Gene3D" id="2.60.120.10">
    <property type="entry name" value="Jelly Rolls"/>
    <property type="match status" value="1"/>
</dbReference>
<feature type="binding site" evidence="7">
    <location>
        <position position="98"/>
    </location>
    <ligand>
        <name>oxalate</name>
        <dbReference type="ChEBI" id="CHEBI:30623"/>
    </ligand>
</feature>
<organism evidence="11 12">
    <name type="scientific">Ceratodon purpureus</name>
    <name type="common">Fire moss</name>
    <name type="synonym">Dicranum purpureum</name>
    <dbReference type="NCBI Taxonomy" id="3225"/>
    <lineage>
        <taxon>Eukaryota</taxon>
        <taxon>Viridiplantae</taxon>
        <taxon>Streptophyta</taxon>
        <taxon>Embryophyta</taxon>
        <taxon>Bryophyta</taxon>
        <taxon>Bryophytina</taxon>
        <taxon>Bryopsida</taxon>
        <taxon>Dicranidae</taxon>
        <taxon>Pseudoditrichales</taxon>
        <taxon>Ditrichaceae</taxon>
        <taxon>Ceratodon</taxon>
    </lineage>
</organism>
<evidence type="ECO:0000256" key="3">
    <source>
        <dbReference type="ARBA" id="ARBA00022523"/>
    </source>
</evidence>
<comment type="subcellular location">
    <subcellularLocation>
        <location evidence="1 9">Secreted</location>
        <location evidence="1 9">Extracellular space</location>
        <location evidence="1 9">Apoplast</location>
    </subcellularLocation>
</comment>
<feature type="binding site" evidence="7">
    <location>
        <position position="103"/>
    </location>
    <ligand>
        <name>oxalate</name>
        <dbReference type="ChEBI" id="CHEBI:30623"/>
    </ligand>
</feature>
<proteinExistence type="inferred from homology"/>
<evidence type="ECO:0000313" key="12">
    <source>
        <dbReference type="Proteomes" id="UP000822688"/>
    </source>
</evidence>
<evidence type="ECO:0000256" key="9">
    <source>
        <dbReference type="RuleBase" id="RU366015"/>
    </source>
</evidence>
<keyword evidence="3 9" id="KW-0052">Apoplast</keyword>
<dbReference type="SUPFAM" id="SSF51182">
    <property type="entry name" value="RmlC-like cupins"/>
    <property type="match status" value="1"/>
</dbReference>
<feature type="domain" description="Cupin type-1" evidence="10">
    <location>
        <begin position="50"/>
        <end position="199"/>
    </location>
</feature>
<dbReference type="Pfam" id="PF00190">
    <property type="entry name" value="Cupin_1"/>
    <property type="match status" value="1"/>
</dbReference>
<comment type="similarity">
    <text evidence="2 9">Belongs to the germin family.</text>
</comment>
<evidence type="ECO:0000256" key="4">
    <source>
        <dbReference type="ARBA" id="ARBA00022525"/>
    </source>
</evidence>
<evidence type="ECO:0000256" key="7">
    <source>
        <dbReference type="PIRSR" id="PIRSR601929-1"/>
    </source>
</evidence>
<keyword evidence="9" id="KW-0732">Signal</keyword>
<dbReference type="PRINTS" id="PR00325">
    <property type="entry name" value="GERMIN"/>
</dbReference>
<evidence type="ECO:0000256" key="6">
    <source>
        <dbReference type="ARBA" id="ARBA00023211"/>
    </source>
</evidence>
<evidence type="ECO:0000313" key="11">
    <source>
        <dbReference type="EMBL" id="KAG0561588.1"/>
    </source>
</evidence>
<reference evidence="11" key="1">
    <citation type="submission" date="2020-06" db="EMBL/GenBank/DDBJ databases">
        <title>WGS assembly of Ceratodon purpureus strain R40.</title>
        <authorList>
            <person name="Carey S.B."/>
            <person name="Jenkins J."/>
            <person name="Shu S."/>
            <person name="Lovell J.T."/>
            <person name="Sreedasyam A."/>
            <person name="Maumus F."/>
            <person name="Tiley G.P."/>
            <person name="Fernandez-Pozo N."/>
            <person name="Barry K."/>
            <person name="Chen C."/>
            <person name="Wang M."/>
            <person name="Lipzen A."/>
            <person name="Daum C."/>
            <person name="Saski C.A."/>
            <person name="Payton A.C."/>
            <person name="Mcbreen J.C."/>
            <person name="Conrad R.E."/>
            <person name="Kollar L.M."/>
            <person name="Olsson S."/>
            <person name="Huttunen S."/>
            <person name="Landis J.B."/>
            <person name="Wickett N.J."/>
            <person name="Johnson M.G."/>
            <person name="Rensing S.A."/>
            <person name="Grimwood J."/>
            <person name="Schmutz J."/>
            <person name="Mcdaniel S.F."/>
        </authorList>
    </citation>
    <scope>NUCLEOTIDE SEQUENCE</scope>
    <source>
        <strain evidence="11">R40</strain>
    </source>
</reference>
<keyword evidence="6 7" id="KW-0464">Manganese</keyword>
<keyword evidence="5 7" id="KW-0479">Metal-binding</keyword>
<evidence type="ECO:0000259" key="10">
    <source>
        <dbReference type="SMART" id="SM00835"/>
    </source>
</evidence>
<evidence type="ECO:0000256" key="5">
    <source>
        <dbReference type="ARBA" id="ARBA00022723"/>
    </source>
</evidence>
<feature type="binding site" evidence="8">
    <location>
        <position position="149"/>
    </location>
    <ligand>
        <name>Mn(2+)</name>
        <dbReference type="ChEBI" id="CHEBI:29035"/>
    </ligand>
</feature>
<accession>A0A8T0GV73</accession>
<sequence>MAAAVAQLLLFVGVVVSSFCLHGARGTTNMDDLDFIPELTQRQAFDSDDFIFKFKKTADLTPFGNLRPMFVDFNPALATLPGDGASQNLVTVGPCAINQPHNHPRATQISHLTEGELFFGFAEENGGRSFVGGNATKGQTVIVPQGVIHFAQNLGCKEAQFIASFPHRDPGTQTTASTFFKLPLSVIRATTGLTNQEIKKIQLSVAANPNPSLDKECAKRCGIKY</sequence>
<dbReference type="CDD" id="cd02241">
    <property type="entry name" value="cupin_OxOx"/>
    <property type="match status" value="1"/>
</dbReference>
<feature type="signal peptide" evidence="9">
    <location>
        <begin position="1"/>
        <end position="26"/>
    </location>
</feature>
<keyword evidence="12" id="KW-1185">Reference proteome</keyword>
<dbReference type="SMART" id="SM00835">
    <property type="entry name" value="Cupin_1"/>
    <property type="match status" value="1"/>
</dbReference>
<dbReference type="AlphaFoldDB" id="A0A8T0GV73"/>
<protein>
    <recommendedName>
        <fullName evidence="9">Germin-like protein</fullName>
    </recommendedName>
</protein>
<dbReference type="InterPro" id="IPR011051">
    <property type="entry name" value="RmlC_Cupin_sf"/>
</dbReference>